<reference evidence="1 2" key="1">
    <citation type="submission" date="2024-09" db="EMBL/GenBank/DDBJ databases">
        <authorList>
            <person name="Sun Q."/>
            <person name="Mori K."/>
        </authorList>
    </citation>
    <scope>NUCLEOTIDE SEQUENCE [LARGE SCALE GENOMIC DNA]</scope>
    <source>
        <strain evidence="1 2">JCM 12763</strain>
    </source>
</reference>
<evidence type="ECO:0008006" key="3">
    <source>
        <dbReference type="Google" id="ProtNLM"/>
    </source>
</evidence>
<sequence>MTDFTARAARFVSAHFPLADAAFLGGSATTAAATDSSDLDILVVLPARWSKTAFVETTRFEGQLVEVFAYGSEALRLWLERGRNDRRPVLDKLIGEGIPLTGGVVARSLGDDSRRVLAEGPVGLDPAELRSRAYSLSAVLDDLVDTTQVSERFVLTSTAWREAAELALVVRRRWLGTGKWLLRELAAETDEFGLISWAGSDHDPAQLEYCVRAVLDAAGGYVQEPFIRGERPSDL</sequence>
<dbReference type="RefSeq" id="WP_141339620.1">
    <property type="nucleotide sequence ID" value="NZ_JBHMAX010000004.1"/>
</dbReference>
<keyword evidence="2" id="KW-1185">Reference proteome</keyword>
<gene>
    <name evidence="1" type="ORF">ACFFN0_02065</name>
</gene>
<dbReference type="InterPro" id="IPR043519">
    <property type="entry name" value="NT_sf"/>
</dbReference>
<evidence type="ECO:0000313" key="2">
    <source>
        <dbReference type="Proteomes" id="UP001589613"/>
    </source>
</evidence>
<accession>A0ABV5UZ35</accession>
<protein>
    <recommendedName>
        <fullName evidence="3">Nucleotidyltransferase-like protein</fullName>
    </recommendedName>
</protein>
<name>A0ABV5UZ35_9MICO</name>
<organism evidence="1 2">
    <name type="scientific">Ornithinimicrobium kibberense</name>
    <dbReference type="NCBI Taxonomy" id="282060"/>
    <lineage>
        <taxon>Bacteria</taxon>
        <taxon>Bacillati</taxon>
        <taxon>Actinomycetota</taxon>
        <taxon>Actinomycetes</taxon>
        <taxon>Micrococcales</taxon>
        <taxon>Ornithinimicrobiaceae</taxon>
        <taxon>Ornithinimicrobium</taxon>
    </lineage>
</organism>
<dbReference type="EMBL" id="JBHMAX010000004">
    <property type="protein sequence ID" value="MFB9730823.1"/>
    <property type="molecule type" value="Genomic_DNA"/>
</dbReference>
<evidence type="ECO:0000313" key="1">
    <source>
        <dbReference type="EMBL" id="MFB9730823.1"/>
    </source>
</evidence>
<comment type="caution">
    <text evidence="1">The sequence shown here is derived from an EMBL/GenBank/DDBJ whole genome shotgun (WGS) entry which is preliminary data.</text>
</comment>
<proteinExistence type="predicted"/>
<dbReference type="SUPFAM" id="SSF81301">
    <property type="entry name" value="Nucleotidyltransferase"/>
    <property type="match status" value="1"/>
</dbReference>
<dbReference type="Proteomes" id="UP001589613">
    <property type="component" value="Unassembled WGS sequence"/>
</dbReference>